<protein>
    <recommendedName>
        <fullName evidence="4">BZIP domain-containing protein</fullName>
    </recommendedName>
</protein>
<reference evidence="2 3" key="1">
    <citation type="submission" date="2022-09" db="EMBL/GenBank/DDBJ databases">
        <authorList>
            <person name="Palmer J.M."/>
        </authorList>
    </citation>
    <scope>NUCLEOTIDE SEQUENCE [LARGE SCALE GENOMIC DNA]</scope>
    <source>
        <strain evidence="2 3">DSM 7382</strain>
    </source>
</reference>
<sequence>MSSPDDLAEEVAQMLPEPLPKMLEDLGGVESWDNLTKRRAKIQADRLQRKVEKLQEKRSRCQKEEKRGQRLEATEHCIAGAFYALPPANIPAITSPTAPLCQGLQCISLGRLTTQPYGIDNPFLTSDLPHNSNLFGR</sequence>
<dbReference type="AlphaFoldDB" id="A0AAW0G7R8"/>
<organism evidence="2 3">
    <name type="scientific">Cerrena zonata</name>
    <dbReference type="NCBI Taxonomy" id="2478898"/>
    <lineage>
        <taxon>Eukaryota</taxon>
        <taxon>Fungi</taxon>
        <taxon>Dikarya</taxon>
        <taxon>Basidiomycota</taxon>
        <taxon>Agaricomycotina</taxon>
        <taxon>Agaricomycetes</taxon>
        <taxon>Polyporales</taxon>
        <taxon>Cerrenaceae</taxon>
        <taxon>Cerrena</taxon>
    </lineage>
</organism>
<comment type="caution">
    <text evidence="2">The sequence shown here is derived from an EMBL/GenBank/DDBJ whole genome shotgun (WGS) entry which is preliminary data.</text>
</comment>
<evidence type="ECO:0000256" key="1">
    <source>
        <dbReference type="SAM" id="Coils"/>
    </source>
</evidence>
<evidence type="ECO:0008006" key="4">
    <source>
        <dbReference type="Google" id="ProtNLM"/>
    </source>
</evidence>
<gene>
    <name evidence="2" type="ORF">QCA50_008000</name>
</gene>
<feature type="coiled-coil region" evidence="1">
    <location>
        <begin position="37"/>
        <end position="74"/>
    </location>
</feature>
<accession>A0AAW0G7R8</accession>
<proteinExistence type="predicted"/>
<keyword evidence="1" id="KW-0175">Coiled coil</keyword>
<name>A0AAW0G7R8_9APHY</name>
<dbReference type="Proteomes" id="UP001385951">
    <property type="component" value="Unassembled WGS sequence"/>
</dbReference>
<evidence type="ECO:0000313" key="3">
    <source>
        <dbReference type="Proteomes" id="UP001385951"/>
    </source>
</evidence>
<evidence type="ECO:0000313" key="2">
    <source>
        <dbReference type="EMBL" id="KAK7688462.1"/>
    </source>
</evidence>
<keyword evidence="3" id="KW-1185">Reference proteome</keyword>
<dbReference type="EMBL" id="JASBNA010000010">
    <property type="protein sequence ID" value="KAK7688462.1"/>
    <property type="molecule type" value="Genomic_DNA"/>
</dbReference>